<keyword evidence="1 4" id="KW-0808">Transferase</keyword>
<dbReference type="NCBIfam" id="NF001381">
    <property type="entry name" value="PRK00279.1-3"/>
    <property type="match status" value="1"/>
</dbReference>
<dbReference type="InterPro" id="IPR007862">
    <property type="entry name" value="Adenylate_kinase_lid-dom"/>
</dbReference>
<dbReference type="HAMAP" id="MF_00235">
    <property type="entry name" value="Adenylate_kinase_Adk"/>
    <property type="match status" value="1"/>
</dbReference>
<dbReference type="Gene3D" id="3.40.50.300">
    <property type="entry name" value="P-loop containing nucleotide triphosphate hydrolases"/>
    <property type="match status" value="1"/>
</dbReference>
<comment type="similarity">
    <text evidence="4">Belongs to the adenylate kinase family.</text>
</comment>
<evidence type="ECO:0000256" key="1">
    <source>
        <dbReference type="ARBA" id="ARBA00022679"/>
    </source>
</evidence>
<dbReference type="EMBL" id="CZPT02000380">
    <property type="protein sequence ID" value="SCU65728.1"/>
    <property type="molecule type" value="Genomic_DNA"/>
</dbReference>
<evidence type="ECO:0000256" key="4">
    <source>
        <dbReference type="RuleBase" id="RU003330"/>
    </source>
</evidence>
<dbReference type="InterPro" id="IPR006259">
    <property type="entry name" value="Adenyl_kin_sub"/>
</dbReference>
<dbReference type="Pfam" id="PF00406">
    <property type="entry name" value="ADK"/>
    <property type="match status" value="1"/>
</dbReference>
<dbReference type="PROSITE" id="PS00113">
    <property type="entry name" value="ADENYLATE_KINASE"/>
    <property type="match status" value="1"/>
</dbReference>
<evidence type="ECO:0000259" key="5">
    <source>
        <dbReference type="Pfam" id="PF05191"/>
    </source>
</evidence>
<dbReference type="FunFam" id="3.40.50.300:FF:000106">
    <property type="entry name" value="Adenylate kinase mitochondrial"/>
    <property type="match status" value="1"/>
</dbReference>
<dbReference type="GeneID" id="92380409"/>
<dbReference type="EC" id="2.7.4.3" evidence="6"/>
<accession>A0A1G4I1Y1</accession>
<name>A0A1G4I1Y1_TRYEQ</name>
<evidence type="ECO:0000256" key="3">
    <source>
        <dbReference type="ARBA" id="ARBA00022777"/>
    </source>
</evidence>
<dbReference type="CDD" id="cd01428">
    <property type="entry name" value="ADK"/>
    <property type="match status" value="1"/>
</dbReference>
<gene>
    <name evidence="6" type="ORF">TEOVI_000647500</name>
</gene>
<dbReference type="NCBIfam" id="TIGR01351">
    <property type="entry name" value="adk"/>
    <property type="match status" value="1"/>
</dbReference>
<keyword evidence="3 4" id="KW-0418">Kinase</keyword>
<dbReference type="Proteomes" id="UP000195570">
    <property type="component" value="Unassembled WGS sequence"/>
</dbReference>
<dbReference type="GO" id="GO:0005524">
    <property type="term" value="F:ATP binding"/>
    <property type="evidence" value="ECO:0007669"/>
    <property type="project" value="InterPro"/>
</dbReference>
<dbReference type="AlphaFoldDB" id="A0A1G4I1Y1"/>
<proteinExistence type="inferred from homology"/>
<dbReference type="PRINTS" id="PR00094">
    <property type="entry name" value="ADENYLTKNASE"/>
</dbReference>
<dbReference type="InterPro" id="IPR000850">
    <property type="entry name" value="Adenylat/UMP-CMP_kin"/>
</dbReference>
<dbReference type="RefSeq" id="XP_067077279.1">
    <property type="nucleotide sequence ID" value="XM_067221178.1"/>
</dbReference>
<organism evidence="6 7">
    <name type="scientific">Trypanosoma equiperdum</name>
    <dbReference type="NCBI Taxonomy" id="5694"/>
    <lineage>
        <taxon>Eukaryota</taxon>
        <taxon>Discoba</taxon>
        <taxon>Euglenozoa</taxon>
        <taxon>Kinetoplastea</taxon>
        <taxon>Metakinetoplastina</taxon>
        <taxon>Trypanosomatida</taxon>
        <taxon>Trypanosomatidae</taxon>
        <taxon>Trypanosoma</taxon>
    </lineage>
</organism>
<evidence type="ECO:0000313" key="6">
    <source>
        <dbReference type="EMBL" id="SCU65728.1"/>
    </source>
</evidence>
<dbReference type="SUPFAM" id="SSF52540">
    <property type="entry name" value="P-loop containing nucleoside triphosphate hydrolases"/>
    <property type="match status" value="1"/>
</dbReference>
<dbReference type="InterPro" id="IPR027417">
    <property type="entry name" value="P-loop_NTPase"/>
</dbReference>
<dbReference type="GO" id="GO:0004017">
    <property type="term" value="F:AMP kinase activity"/>
    <property type="evidence" value="ECO:0007669"/>
    <property type="project" value="UniProtKB-EC"/>
</dbReference>
<dbReference type="NCBIfam" id="NF001379">
    <property type="entry name" value="PRK00279.1-1"/>
    <property type="match status" value="1"/>
</dbReference>
<protein>
    <submittedName>
        <fullName evidence="6">Adenylate kinase, putative</fullName>
        <ecNumber evidence="6">2.7.4.3</ecNumber>
    </submittedName>
</protein>
<keyword evidence="2" id="KW-0547">Nucleotide-binding</keyword>
<evidence type="ECO:0000256" key="2">
    <source>
        <dbReference type="ARBA" id="ARBA00022741"/>
    </source>
</evidence>
<sequence length="222" mass="24967">MKVIFLGPPGCGKGTQSPFVAKRYDICHLSTGDMLREAVEKKTEYGLKAKSVMDVGGLVSDDIVFGIVKESIKQPRCKNGYLLDGYPRTLRQAEMMEEAGEKVNKVIHFDAPDDVIISRVSGRWLHRASGRIYHEVFCPPKVRGLDDVTSEPLIQRPDDRKEVVEKRLVGYHRQTKPLIDYYRARGVLATLDATQSVNVVRESLRRVLDPVARLIGAKIYGN</sequence>
<feature type="domain" description="Adenylate kinase active site lid" evidence="5">
    <location>
        <begin position="123"/>
        <end position="158"/>
    </location>
</feature>
<dbReference type="PANTHER" id="PTHR23359">
    <property type="entry name" value="NUCLEOTIDE KINASE"/>
    <property type="match status" value="1"/>
</dbReference>
<dbReference type="Pfam" id="PF05191">
    <property type="entry name" value="ADK_lid"/>
    <property type="match status" value="1"/>
</dbReference>
<dbReference type="VEuPathDB" id="TriTrypDB:TEOVI_000647500"/>
<comment type="caution">
    <text evidence="6">The sequence shown here is derived from an EMBL/GenBank/DDBJ whole genome shotgun (WGS) entry which is preliminary data.</text>
</comment>
<dbReference type="InterPro" id="IPR033690">
    <property type="entry name" value="Adenylat_kinase_CS"/>
</dbReference>
<reference evidence="6" key="1">
    <citation type="submission" date="2016-09" db="EMBL/GenBank/DDBJ databases">
        <authorList>
            <person name="Hebert L."/>
            <person name="Moumen B."/>
        </authorList>
    </citation>
    <scope>NUCLEOTIDE SEQUENCE [LARGE SCALE GENOMIC DNA]</scope>
    <source>
        <strain evidence="6">OVI</strain>
    </source>
</reference>
<evidence type="ECO:0000313" key="7">
    <source>
        <dbReference type="Proteomes" id="UP000195570"/>
    </source>
</evidence>
<keyword evidence="7" id="KW-1185">Reference proteome</keyword>